<keyword evidence="5 7" id="KW-1015">Disulfide bond</keyword>
<evidence type="ECO:0000313" key="10">
    <source>
        <dbReference type="Proteomes" id="UP000838756"/>
    </source>
</evidence>
<dbReference type="EMBL" id="CAKXAJ010025709">
    <property type="protein sequence ID" value="CAH2242976.1"/>
    <property type="molecule type" value="Genomic_DNA"/>
</dbReference>
<dbReference type="Proteomes" id="UP000838756">
    <property type="component" value="Unassembled WGS sequence"/>
</dbReference>
<dbReference type="AlphaFoldDB" id="A0A8S4RYS0"/>
<sequence length="349" mass="39430">MENSTFFLGVTLDCKLQWGAHIETLAGKLSSAAYAVRKMRQLTDAETVKPQASCVPTQIVKGPCHECMCDVDGVFVCHATTCPKSAVNPRKSYKGECQPHVTYKFEELYCTCNFEGRWLSFNCRETFQYLRSYNKAKHILRSTSTIPCTPNSLFLIDCNVCQCDNSGRIRQTSCTNRICTTKPHKADVCKFGDFLRTKDEICICSDINFFIDRLCVKVGEKSLQELQRNDIALLTNTSHIRKNMDHTCVPLMEYKIDCNICVCDKNSELVCTNKICGSKKSALRIDDGSLDFYNLPSAQYEGQECVPNEKYRIKCNACVCSKKGTLTCTTMVCLEDFIFDERALADTLN</sequence>
<evidence type="ECO:0000256" key="3">
    <source>
        <dbReference type="ARBA" id="ARBA00022690"/>
    </source>
</evidence>
<dbReference type="Pfam" id="PF05375">
    <property type="entry name" value="Pacifastin_I"/>
    <property type="match status" value="2"/>
</dbReference>
<feature type="domain" description="Pacifastin" evidence="8">
    <location>
        <begin position="145"/>
        <end position="182"/>
    </location>
</feature>
<evidence type="ECO:0000256" key="4">
    <source>
        <dbReference type="ARBA" id="ARBA00022900"/>
    </source>
</evidence>
<gene>
    <name evidence="9" type="primary">jg13419</name>
    <name evidence="9" type="ORF">PAEG_LOCUS19190</name>
</gene>
<evidence type="ECO:0000256" key="1">
    <source>
        <dbReference type="ARBA" id="ARBA00004613"/>
    </source>
</evidence>
<accession>A0A8S4RYS0</accession>
<reference evidence="9" key="1">
    <citation type="submission" date="2022-03" db="EMBL/GenBank/DDBJ databases">
        <authorList>
            <person name="Lindestad O."/>
        </authorList>
    </citation>
    <scope>NUCLEOTIDE SEQUENCE</scope>
</reference>
<feature type="disulfide bond" evidence="7">
    <location>
        <begin position="318"/>
        <end position="328"/>
    </location>
</feature>
<dbReference type="GO" id="GO:0005576">
    <property type="term" value="C:extracellular region"/>
    <property type="evidence" value="ECO:0007669"/>
    <property type="project" value="UniProtKB-SubCell"/>
</dbReference>
<dbReference type="PROSITE" id="PS51446">
    <property type="entry name" value="PACIFASTIN"/>
    <property type="match status" value="2"/>
</dbReference>
<keyword evidence="4 7" id="KW-0722">Serine protease inhibitor</keyword>
<dbReference type="GO" id="GO:0004867">
    <property type="term" value="F:serine-type endopeptidase inhibitor activity"/>
    <property type="evidence" value="ECO:0007669"/>
    <property type="project" value="UniProtKB-UniRule"/>
</dbReference>
<comment type="caution">
    <text evidence="7">Lacks conserved residue(s) required for the propagation of feature annotation.</text>
</comment>
<feature type="domain" description="Pacifastin" evidence="8">
    <location>
        <begin position="302"/>
        <end position="336"/>
    </location>
</feature>
<dbReference type="SUPFAM" id="SSF57283">
    <property type="entry name" value="PMP inhibitors"/>
    <property type="match status" value="3"/>
</dbReference>
<comment type="caution">
    <text evidence="9">The sequence shown here is derived from an EMBL/GenBank/DDBJ whole genome shotgun (WGS) entry which is preliminary data.</text>
</comment>
<comment type="subcellular location">
    <subcellularLocation>
        <location evidence="1">Secreted</location>
    </subcellularLocation>
</comment>
<keyword evidence="3 7" id="KW-0646">Protease inhibitor</keyword>
<evidence type="ECO:0000256" key="6">
    <source>
        <dbReference type="ARBA" id="ARBA00029459"/>
    </source>
</evidence>
<protein>
    <submittedName>
        <fullName evidence="9">Jg13419 protein</fullName>
    </submittedName>
</protein>
<evidence type="ECO:0000256" key="5">
    <source>
        <dbReference type="ARBA" id="ARBA00023157"/>
    </source>
</evidence>
<keyword evidence="10" id="KW-1185">Reference proteome</keyword>
<dbReference type="InterPro" id="IPR036201">
    <property type="entry name" value="Pacifastin_dom_sf"/>
</dbReference>
<evidence type="ECO:0000313" key="9">
    <source>
        <dbReference type="EMBL" id="CAH2242976.1"/>
    </source>
</evidence>
<evidence type="ECO:0000256" key="7">
    <source>
        <dbReference type="PROSITE-ProRule" id="PRU00776"/>
    </source>
</evidence>
<name>A0A8S4RYS0_9NEOP</name>
<keyword evidence="2" id="KW-0964">Secreted</keyword>
<feature type="disulfide bond" evidence="7">
    <location>
        <begin position="315"/>
        <end position="333"/>
    </location>
</feature>
<dbReference type="OrthoDB" id="7168090at2759"/>
<proteinExistence type="inferred from homology"/>
<dbReference type="InterPro" id="IPR008037">
    <property type="entry name" value="Pacifastin_dom"/>
</dbReference>
<feature type="disulfide bond" evidence="7">
    <location>
        <begin position="148"/>
        <end position="163"/>
    </location>
</feature>
<comment type="similarity">
    <text evidence="6 7">Belongs to the protease inhibitor I19 family.</text>
</comment>
<evidence type="ECO:0000259" key="8">
    <source>
        <dbReference type="PROSITE" id="PS51446"/>
    </source>
</evidence>
<organism evidence="9 10">
    <name type="scientific">Pararge aegeria aegeria</name>
    <dbReference type="NCBI Taxonomy" id="348720"/>
    <lineage>
        <taxon>Eukaryota</taxon>
        <taxon>Metazoa</taxon>
        <taxon>Ecdysozoa</taxon>
        <taxon>Arthropoda</taxon>
        <taxon>Hexapoda</taxon>
        <taxon>Insecta</taxon>
        <taxon>Pterygota</taxon>
        <taxon>Neoptera</taxon>
        <taxon>Endopterygota</taxon>
        <taxon>Lepidoptera</taxon>
        <taxon>Glossata</taxon>
        <taxon>Ditrysia</taxon>
        <taxon>Papilionoidea</taxon>
        <taxon>Nymphalidae</taxon>
        <taxon>Satyrinae</taxon>
        <taxon>Satyrini</taxon>
        <taxon>Parargina</taxon>
        <taxon>Pararge</taxon>
    </lineage>
</organism>
<feature type="disulfide bond" evidence="7">
    <location>
        <begin position="305"/>
        <end position="320"/>
    </location>
</feature>
<evidence type="ECO:0000256" key="2">
    <source>
        <dbReference type="ARBA" id="ARBA00022525"/>
    </source>
</evidence>